<protein>
    <recommendedName>
        <fullName evidence="2">Potassium channel domain-containing protein</fullName>
    </recommendedName>
</protein>
<dbReference type="Proteomes" id="UP000655410">
    <property type="component" value="Unassembled WGS sequence"/>
</dbReference>
<dbReference type="EMBL" id="BMNI01000001">
    <property type="protein sequence ID" value="GGO85957.1"/>
    <property type="molecule type" value="Genomic_DNA"/>
</dbReference>
<feature type="transmembrane region" description="Helical" evidence="1">
    <location>
        <begin position="201"/>
        <end position="219"/>
    </location>
</feature>
<feature type="transmembrane region" description="Helical" evidence="1">
    <location>
        <begin position="135"/>
        <end position="157"/>
    </location>
</feature>
<keyword evidence="1" id="KW-1133">Transmembrane helix</keyword>
<feature type="transmembrane region" description="Helical" evidence="1">
    <location>
        <begin position="96"/>
        <end position="115"/>
    </location>
</feature>
<dbReference type="Gene3D" id="1.10.287.70">
    <property type="match status" value="1"/>
</dbReference>
<feature type="transmembrane region" description="Helical" evidence="1">
    <location>
        <begin position="64"/>
        <end position="84"/>
    </location>
</feature>
<name>A0ABQ2N785_9ACTN</name>
<dbReference type="SUPFAM" id="SSF81324">
    <property type="entry name" value="Voltage-gated potassium channels"/>
    <property type="match status" value="1"/>
</dbReference>
<keyword evidence="1" id="KW-0472">Membrane</keyword>
<feature type="domain" description="Potassium channel" evidence="2">
    <location>
        <begin position="146"/>
        <end position="216"/>
    </location>
</feature>
<feature type="transmembrane region" description="Helical" evidence="1">
    <location>
        <begin position="169"/>
        <end position="189"/>
    </location>
</feature>
<feature type="transmembrane region" description="Helical" evidence="1">
    <location>
        <begin position="41"/>
        <end position="58"/>
    </location>
</feature>
<dbReference type="InterPro" id="IPR013099">
    <property type="entry name" value="K_chnl_dom"/>
</dbReference>
<keyword evidence="1" id="KW-0812">Transmembrane</keyword>
<dbReference type="Pfam" id="PF07885">
    <property type="entry name" value="Ion_trans_2"/>
    <property type="match status" value="1"/>
</dbReference>
<gene>
    <name evidence="3" type="ORF">GCM10011584_07140</name>
</gene>
<evidence type="ECO:0000313" key="4">
    <source>
        <dbReference type="Proteomes" id="UP000655410"/>
    </source>
</evidence>
<keyword evidence="4" id="KW-1185">Reference proteome</keyword>
<comment type="caution">
    <text evidence="3">The sequence shown here is derived from an EMBL/GenBank/DDBJ whole genome shotgun (WGS) entry which is preliminary data.</text>
</comment>
<evidence type="ECO:0000313" key="3">
    <source>
        <dbReference type="EMBL" id="GGO85957.1"/>
    </source>
</evidence>
<reference evidence="4" key="1">
    <citation type="journal article" date="2019" name="Int. J. Syst. Evol. Microbiol.">
        <title>The Global Catalogue of Microorganisms (GCM) 10K type strain sequencing project: providing services to taxonomists for standard genome sequencing and annotation.</title>
        <authorList>
            <consortium name="The Broad Institute Genomics Platform"/>
            <consortium name="The Broad Institute Genome Sequencing Center for Infectious Disease"/>
            <person name="Wu L."/>
            <person name="Ma J."/>
        </authorList>
    </citation>
    <scope>NUCLEOTIDE SEQUENCE [LARGE SCALE GENOMIC DNA]</scope>
    <source>
        <strain evidence="4">CGMCC 4.7371</strain>
    </source>
</reference>
<proteinExistence type="predicted"/>
<sequence length="223" mass="24309">MTDLDQHVRTLRRNPCGVLLAVQLLGLLVYPYLGDQPIGRAVFGLFGLVVLTLAVRAVRLTPALTWVAILLGIPVVALTVLEALQPGNHVVVATSGLVHAAFYAYTAWALIRYMFGDDVVTTDELWATGATFTVVAWAFAYLYVAVQVFWPGSFIAAVDSDSARTWMDLLFLSVTTLTSTGLSDIVPVTPHARSFVMLEQIAGMLYLAMVVARVTALTLRPRR</sequence>
<evidence type="ECO:0000256" key="1">
    <source>
        <dbReference type="SAM" id="Phobius"/>
    </source>
</evidence>
<dbReference type="RefSeq" id="WP_188782877.1">
    <property type="nucleotide sequence ID" value="NZ_BMNI01000001.1"/>
</dbReference>
<accession>A0ABQ2N785</accession>
<organism evidence="3 4">
    <name type="scientific">Nocardioides phosphati</name>
    <dbReference type="NCBI Taxonomy" id="1867775"/>
    <lineage>
        <taxon>Bacteria</taxon>
        <taxon>Bacillati</taxon>
        <taxon>Actinomycetota</taxon>
        <taxon>Actinomycetes</taxon>
        <taxon>Propionibacteriales</taxon>
        <taxon>Nocardioidaceae</taxon>
        <taxon>Nocardioides</taxon>
    </lineage>
</organism>
<feature type="transmembrane region" description="Helical" evidence="1">
    <location>
        <begin position="17"/>
        <end position="34"/>
    </location>
</feature>
<evidence type="ECO:0000259" key="2">
    <source>
        <dbReference type="Pfam" id="PF07885"/>
    </source>
</evidence>